<proteinExistence type="inferred from homology"/>
<dbReference type="GO" id="GO:0006508">
    <property type="term" value="P:proteolysis"/>
    <property type="evidence" value="ECO:0007669"/>
    <property type="project" value="UniProtKB-KW"/>
</dbReference>
<dbReference type="GO" id="GO:0030288">
    <property type="term" value="C:outer membrane-bounded periplasmic space"/>
    <property type="evidence" value="ECO:0007669"/>
    <property type="project" value="TreeGrafter"/>
</dbReference>
<evidence type="ECO:0000313" key="7">
    <source>
        <dbReference type="EMBL" id="HIU49031.1"/>
    </source>
</evidence>
<evidence type="ECO:0000256" key="2">
    <source>
        <dbReference type="ARBA" id="ARBA00022670"/>
    </source>
</evidence>
<dbReference type="InterPro" id="IPR029045">
    <property type="entry name" value="ClpP/crotonase-like_dom_sf"/>
</dbReference>
<feature type="domain" description="PDZ" evidence="6">
    <location>
        <begin position="1"/>
        <end position="36"/>
    </location>
</feature>
<dbReference type="GO" id="GO:0007165">
    <property type="term" value="P:signal transduction"/>
    <property type="evidence" value="ECO:0007669"/>
    <property type="project" value="TreeGrafter"/>
</dbReference>
<dbReference type="InterPro" id="IPR005151">
    <property type="entry name" value="Tail-specific_protease"/>
</dbReference>
<sequence>NGPGAKAGILAGDYILAVDGTEYTAESFNEAVAQMRGQDSEEQEGGSVQLTVQRGDGAPFVVEVRREAVQKETVTTKMLSDGIGYLRITAFDSKDQEDETAKDTFDEFQEGIQTLQDQGMDKLILDLRDNPGGDLNVVSNIADQLLPEGIITYTEDKDGERSSTLYSDANELGVPMAVLVNGGSASASEVLTGALKDYQKATIIGTKTYGKGIVQTVIPFSDGSGMSVTTAKYYSPNGVCIQDIGIEPDIAVELPQGLEKSIADLTAEEDTQLQKAIEVLNQ</sequence>
<dbReference type="SMART" id="SM00245">
    <property type="entry name" value="TSPc"/>
    <property type="match status" value="1"/>
</dbReference>
<evidence type="ECO:0000256" key="1">
    <source>
        <dbReference type="ARBA" id="ARBA00009179"/>
    </source>
</evidence>
<dbReference type="InterPro" id="IPR036034">
    <property type="entry name" value="PDZ_sf"/>
</dbReference>
<dbReference type="SUPFAM" id="SSF52096">
    <property type="entry name" value="ClpP/crotonase"/>
    <property type="match status" value="1"/>
</dbReference>
<evidence type="ECO:0000256" key="3">
    <source>
        <dbReference type="ARBA" id="ARBA00022801"/>
    </source>
</evidence>
<dbReference type="SUPFAM" id="SSF50156">
    <property type="entry name" value="PDZ domain-like"/>
    <property type="match status" value="1"/>
</dbReference>
<dbReference type="AlphaFoldDB" id="A0A9D1LW37"/>
<dbReference type="EMBL" id="DVND01000170">
    <property type="protein sequence ID" value="HIU49031.1"/>
    <property type="molecule type" value="Genomic_DNA"/>
</dbReference>
<dbReference type="Pfam" id="PF03572">
    <property type="entry name" value="Peptidase_S41"/>
    <property type="match status" value="1"/>
</dbReference>
<keyword evidence="2 5" id="KW-0645">Protease</keyword>
<dbReference type="PANTHER" id="PTHR32060:SF30">
    <property type="entry name" value="CARBOXY-TERMINAL PROCESSING PROTEASE CTPA"/>
    <property type="match status" value="1"/>
</dbReference>
<organism evidence="7 8">
    <name type="scientific">Candidatus Avimonoglobus intestinipullorum</name>
    <dbReference type="NCBI Taxonomy" id="2840699"/>
    <lineage>
        <taxon>Bacteria</taxon>
        <taxon>Bacillati</taxon>
        <taxon>Bacillota</taxon>
        <taxon>Clostridia</taxon>
        <taxon>Eubacteriales</taxon>
        <taxon>Candidatus Avimonoglobus</taxon>
    </lineage>
</organism>
<reference evidence="7" key="1">
    <citation type="submission" date="2020-10" db="EMBL/GenBank/DDBJ databases">
        <authorList>
            <person name="Gilroy R."/>
        </authorList>
    </citation>
    <scope>NUCLEOTIDE SEQUENCE</scope>
    <source>
        <strain evidence="7">ChiSjej4B22-9803</strain>
    </source>
</reference>
<dbReference type="GO" id="GO:0004175">
    <property type="term" value="F:endopeptidase activity"/>
    <property type="evidence" value="ECO:0007669"/>
    <property type="project" value="TreeGrafter"/>
</dbReference>
<comment type="similarity">
    <text evidence="1 5">Belongs to the peptidase S41A family.</text>
</comment>
<dbReference type="InterPro" id="IPR001478">
    <property type="entry name" value="PDZ"/>
</dbReference>
<gene>
    <name evidence="7" type="ORF">IAB04_06670</name>
</gene>
<evidence type="ECO:0000259" key="6">
    <source>
        <dbReference type="PROSITE" id="PS50106"/>
    </source>
</evidence>
<dbReference type="PROSITE" id="PS50106">
    <property type="entry name" value="PDZ"/>
    <property type="match status" value="1"/>
</dbReference>
<dbReference type="NCBIfam" id="TIGR00225">
    <property type="entry name" value="prc"/>
    <property type="match status" value="1"/>
</dbReference>
<name>A0A9D1LW37_9FIRM</name>
<dbReference type="CDD" id="cd07560">
    <property type="entry name" value="Peptidase_S41_CPP"/>
    <property type="match status" value="1"/>
</dbReference>
<evidence type="ECO:0000256" key="5">
    <source>
        <dbReference type="RuleBase" id="RU004404"/>
    </source>
</evidence>
<accession>A0A9D1LW37</accession>
<dbReference type="Gene3D" id="2.30.42.10">
    <property type="match status" value="1"/>
</dbReference>
<evidence type="ECO:0000256" key="4">
    <source>
        <dbReference type="ARBA" id="ARBA00022825"/>
    </source>
</evidence>
<reference evidence="7" key="2">
    <citation type="journal article" date="2021" name="PeerJ">
        <title>Extensive microbial diversity within the chicken gut microbiome revealed by metagenomics and culture.</title>
        <authorList>
            <person name="Gilroy R."/>
            <person name="Ravi A."/>
            <person name="Getino M."/>
            <person name="Pursley I."/>
            <person name="Horton D.L."/>
            <person name="Alikhan N.F."/>
            <person name="Baker D."/>
            <person name="Gharbi K."/>
            <person name="Hall N."/>
            <person name="Watson M."/>
            <person name="Adriaenssens E.M."/>
            <person name="Foster-Nyarko E."/>
            <person name="Jarju S."/>
            <person name="Secka A."/>
            <person name="Antonio M."/>
            <person name="Oren A."/>
            <person name="Chaudhuri R.R."/>
            <person name="La Ragione R."/>
            <person name="Hildebrand F."/>
            <person name="Pallen M.J."/>
        </authorList>
    </citation>
    <scope>NUCLEOTIDE SEQUENCE</scope>
    <source>
        <strain evidence="7">ChiSjej4B22-9803</strain>
    </source>
</reference>
<dbReference type="GO" id="GO:0008236">
    <property type="term" value="F:serine-type peptidase activity"/>
    <property type="evidence" value="ECO:0007669"/>
    <property type="project" value="UniProtKB-KW"/>
</dbReference>
<keyword evidence="4 5" id="KW-0720">Serine protease</keyword>
<feature type="non-terminal residue" evidence="7">
    <location>
        <position position="1"/>
    </location>
</feature>
<comment type="caution">
    <text evidence="7">The sequence shown here is derived from an EMBL/GenBank/DDBJ whole genome shotgun (WGS) entry which is preliminary data.</text>
</comment>
<protein>
    <submittedName>
        <fullName evidence="7">S41 family peptidase</fullName>
    </submittedName>
</protein>
<keyword evidence="3 5" id="KW-0378">Hydrolase</keyword>
<dbReference type="PANTHER" id="PTHR32060">
    <property type="entry name" value="TAIL-SPECIFIC PROTEASE"/>
    <property type="match status" value="1"/>
</dbReference>
<dbReference type="Proteomes" id="UP000824111">
    <property type="component" value="Unassembled WGS sequence"/>
</dbReference>
<evidence type="ECO:0000313" key="8">
    <source>
        <dbReference type="Proteomes" id="UP000824111"/>
    </source>
</evidence>
<dbReference type="Gene3D" id="3.90.226.10">
    <property type="entry name" value="2-enoyl-CoA Hydratase, Chain A, domain 1"/>
    <property type="match status" value="1"/>
</dbReference>
<dbReference type="InterPro" id="IPR004447">
    <property type="entry name" value="Peptidase_S41A"/>
</dbReference>